<keyword evidence="2" id="KW-1185">Reference proteome</keyword>
<dbReference type="HOGENOM" id="CLU_2685332_0_0_5"/>
<organism evidence="1 2">
    <name type="scientific">Rhizobium favelukesii</name>
    <dbReference type="NCBI Taxonomy" id="348824"/>
    <lineage>
        <taxon>Bacteria</taxon>
        <taxon>Pseudomonadati</taxon>
        <taxon>Pseudomonadota</taxon>
        <taxon>Alphaproteobacteria</taxon>
        <taxon>Hyphomicrobiales</taxon>
        <taxon>Rhizobiaceae</taxon>
        <taxon>Rhizobium/Agrobacterium group</taxon>
        <taxon>Rhizobium</taxon>
    </lineage>
</organism>
<accession>W6RNN7</accession>
<dbReference type="Proteomes" id="UP000019443">
    <property type="component" value="Plasmid pLPU83d"/>
</dbReference>
<name>W6RNN7_9HYPH</name>
<evidence type="ECO:0000313" key="2">
    <source>
        <dbReference type="Proteomes" id="UP000019443"/>
    </source>
</evidence>
<geneLocation type="plasmid" evidence="1 2">
    <name>pLPU83d</name>
</geneLocation>
<proteinExistence type="predicted"/>
<dbReference type="EMBL" id="HG916855">
    <property type="protein sequence ID" value="CDM61820.1"/>
    <property type="molecule type" value="Genomic_DNA"/>
</dbReference>
<reference evidence="1" key="1">
    <citation type="submission" date="2013-11" db="EMBL/GenBank/DDBJ databases">
        <title>Draft genome sequence of the broad-host-range Rhizobium sp. LPU83 strain, a member of the low-genetic diversity Oregon-like Rhizobium sp. group.</title>
        <authorList>
            <person name="Wibberg D."/>
            <person name="Puehler A."/>
            <person name="Schlueter A."/>
        </authorList>
    </citation>
    <scope>NUCLEOTIDE SEQUENCE [LARGE SCALE GENOMIC DNA]</scope>
    <source>
        <strain evidence="1">LPU83</strain>
        <plasmid evidence="1">pLPU83d</plasmid>
    </source>
</reference>
<protein>
    <submittedName>
        <fullName evidence="1">Uncharacterized protein</fullName>
    </submittedName>
</protein>
<sequence length="74" mass="8306">MIFERNCFTRPWKRLAMIFDGGVIGHAGYPDKLRDAGYDIRANAKSGPVEFVDTTISFLMPENPPRAGRSAFLD</sequence>
<dbReference type="PATRIC" id="fig|348824.6.peg.6078"/>
<gene>
    <name evidence="1" type="ORF">LPU83_pLPU83d_0449</name>
</gene>
<dbReference type="KEGG" id="rhl:LPU83_pLPU83d_0449"/>
<dbReference type="RefSeq" id="WP_141652606.1">
    <property type="nucleotide sequence ID" value="NZ_ATTO01000076.1"/>
</dbReference>
<keyword evidence="1" id="KW-0614">Plasmid</keyword>
<dbReference type="AlphaFoldDB" id="W6RNN7"/>
<evidence type="ECO:0000313" key="1">
    <source>
        <dbReference type="EMBL" id="CDM61820.1"/>
    </source>
</evidence>